<dbReference type="PANTHER" id="PTHR32552">
    <property type="entry name" value="FERRICHROME IRON RECEPTOR-RELATED"/>
    <property type="match status" value="1"/>
</dbReference>
<comment type="subcellular location">
    <subcellularLocation>
        <location evidence="1 14">Cell outer membrane</location>
        <topology evidence="1 14">Multi-pass membrane protein</topology>
    </subcellularLocation>
</comment>
<evidence type="ECO:0000256" key="3">
    <source>
        <dbReference type="ARBA" id="ARBA00022448"/>
    </source>
</evidence>
<feature type="signal peptide" evidence="16">
    <location>
        <begin position="1"/>
        <end position="35"/>
    </location>
</feature>
<dbReference type="Proteomes" id="UP001143328">
    <property type="component" value="Unassembled WGS sequence"/>
</dbReference>
<keyword evidence="11 14" id="KW-0472">Membrane</keyword>
<proteinExistence type="inferred from homology"/>
<evidence type="ECO:0000256" key="13">
    <source>
        <dbReference type="ARBA" id="ARBA00023237"/>
    </source>
</evidence>
<dbReference type="GO" id="GO:0015344">
    <property type="term" value="F:siderophore uptake transmembrane transporter activity"/>
    <property type="evidence" value="ECO:0007669"/>
    <property type="project" value="TreeGrafter"/>
</dbReference>
<evidence type="ECO:0000256" key="10">
    <source>
        <dbReference type="ARBA" id="ARBA00023077"/>
    </source>
</evidence>
<dbReference type="CDD" id="cd01347">
    <property type="entry name" value="ligand_gated_channel"/>
    <property type="match status" value="1"/>
</dbReference>
<dbReference type="InterPro" id="IPR000531">
    <property type="entry name" value="Beta-barrel_TonB"/>
</dbReference>
<dbReference type="Pfam" id="PF07715">
    <property type="entry name" value="Plug"/>
    <property type="match status" value="1"/>
</dbReference>
<evidence type="ECO:0000256" key="7">
    <source>
        <dbReference type="ARBA" id="ARBA00022729"/>
    </source>
</evidence>
<keyword evidence="8" id="KW-0408">Iron</keyword>
<dbReference type="AlphaFoldDB" id="A0A9W6K3M0"/>
<dbReference type="PANTHER" id="PTHR32552:SF74">
    <property type="entry name" value="HYDROXAMATE SIDEROPHORE RECEPTOR FHUE"/>
    <property type="match status" value="1"/>
</dbReference>
<feature type="domain" description="Secretin/TonB short N-terminal" evidence="17">
    <location>
        <begin position="64"/>
        <end position="115"/>
    </location>
</feature>
<dbReference type="SMART" id="SM00965">
    <property type="entry name" value="STN"/>
    <property type="match status" value="1"/>
</dbReference>
<evidence type="ECO:0000256" key="2">
    <source>
        <dbReference type="ARBA" id="ARBA00009810"/>
    </source>
</evidence>
<accession>A0A9W6K3M0</accession>
<evidence type="ECO:0000256" key="14">
    <source>
        <dbReference type="PROSITE-ProRule" id="PRU01360"/>
    </source>
</evidence>
<dbReference type="FunFam" id="2.170.130.10:FF:000010">
    <property type="entry name" value="Ferripyoverdine receptor"/>
    <property type="match status" value="1"/>
</dbReference>
<evidence type="ECO:0000313" key="19">
    <source>
        <dbReference type="Proteomes" id="UP001143328"/>
    </source>
</evidence>
<keyword evidence="9" id="KW-0406">Ion transport</keyword>
<dbReference type="Gene3D" id="2.40.170.20">
    <property type="entry name" value="TonB-dependent receptor, beta-barrel domain"/>
    <property type="match status" value="1"/>
</dbReference>
<dbReference type="GO" id="GO:0038023">
    <property type="term" value="F:signaling receptor activity"/>
    <property type="evidence" value="ECO:0007669"/>
    <property type="project" value="InterPro"/>
</dbReference>
<keyword evidence="7 16" id="KW-0732">Signal</keyword>
<keyword evidence="13 14" id="KW-0998">Cell outer membrane</keyword>
<dbReference type="Pfam" id="PF00593">
    <property type="entry name" value="TonB_dep_Rec_b-barrel"/>
    <property type="match status" value="1"/>
</dbReference>
<evidence type="ECO:0000256" key="4">
    <source>
        <dbReference type="ARBA" id="ARBA00022452"/>
    </source>
</evidence>
<evidence type="ECO:0000256" key="5">
    <source>
        <dbReference type="ARBA" id="ARBA00022496"/>
    </source>
</evidence>
<evidence type="ECO:0000256" key="1">
    <source>
        <dbReference type="ARBA" id="ARBA00004571"/>
    </source>
</evidence>
<dbReference type="RefSeq" id="WP_271194481.1">
    <property type="nucleotide sequence ID" value="NZ_BSFN01000003.1"/>
</dbReference>
<organism evidence="18 19">
    <name type="scientific">Pseudomonas turukhanskensis</name>
    <dbReference type="NCBI Taxonomy" id="1806536"/>
    <lineage>
        <taxon>Bacteria</taxon>
        <taxon>Pseudomonadati</taxon>
        <taxon>Pseudomonadota</taxon>
        <taxon>Gammaproteobacteria</taxon>
        <taxon>Pseudomonadales</taxon>
        <taxon>Pseudomonadaceae</taxon>
        <taxon>Pseudomonas</taxon>
    </lineage>
</organism>
<evidence type="ECO:0000256" key="8">
    <source>
        <dbReference type="ARBA" id="ARBA00023004"/>
    </source>
</evidence>
<comment type="caution">
    <text evidence="18">The sequence shown here is derived from an EMBL/GenBank/DDBJ whole genome shotgun (WGS) entry which is preliminary data.</text>
</comment>
<comment type="similarity">
    <text evidence="2 14 15">Belongs to the TonB-dependent receptor family.</text>
</comment>
<evidence type="ECO:0000256" key="11">
    <source>
        <dbReference type="ARBA" id="ARBA00023136"/>
    </source>
</evidence>
<dbReference type="Gene3D" id="2.170.130.10">
    <property type="entry name" value="TonB-dependent receptor, plug domain"/>
    <property type="match status" value="1"/>
</dbReference>
<keyword evidence="6 14" id="KW-0812">Transmembrane</keyword>
<reference evidence="18" key="2">
    <citation type="submission" date="2023-01" db="EMBL/GenBank/DDBJ databases">
        <authorList>
            <person name="Sun Q."/>
            <person name="Evtushenko L."/>
        </authorList>
    </citation>
    <scope>NUCLEOTIDE SEQUENCE</scope>
    <source>
        <strain evidence="18">VKM B-2935</strain>
    </source>
</reference>
<evidence type="ECO:0000256" key="15">
    <source>
        <dbReference type="RuleBase" id="RU003357"/>
    </source>
</evidence>
<dbReference type="InterPro" id="IPR037066">
    <property type="entry name" value="Plug_dom_sf"/>
</dbReference>
<keyword evidence="4 14" id="KW-1134">Transmembrane beta strand</keyword>
<name>A0A9W6K3M0_9PSED</name>
<dbReference type="InterPro" id="IPR039426">
    <property type="entry name" value="TonB-dep_rcpt-like"/>
</dbReference>
<dbReference type="PROSITE" id="PS52016">
    <property type="entry name" value="TONB_DEPENDENT_REC_3"/>
    <property type="match status" value="1"/>
</dbReference>
<keyword evidence="3 14" id="KW-0813">Transport</keyword>
<dbReference type="InterPro" id="IPR036942">
    <property type="entry name" value="Beta-barrel_TonB_sf"/>
</dbReference>
<reference evidence="18" key="1">
    <citation type="journal article" date="2014" name="Int. J. Syst. Evol. Microbiol.">
        <title>Complete genome sequence of Corynebacterium casei LMG S-19264T (=DSM 44701T), isolated from a smear-ripened cheese.</title>
        <authorList>
            <consortium name="US DOE Joint Genome Institute (JGI-PGF)"/>
            <person name="Walter F."/>
            <person name="Albersmeier A."/>
            <person name="Kalinowski J."/>
            <person name="Ruckert C."/>
        </authorList>
    </citation>
    <scope>NUCLEOTIDE SEQUENCE</scope>
    <source>
        <strain evidence="18">VKM B-2935</strain>
    </source>
</reference>
<dbReference type="EMBL" id="BSFN01000003">
    <property type="protein sequence ID" value="GLK88252.1"/>
    <property type="molecule type" value="Genomic_DNA"/>
</dbReference>
<dbReference type="InterPro" id="IPR012910">
    <property type="entry name" value="Plug_dom"/>
</dbReference>
<sequence>MTAPRNLLAKGVRQALFGMALGGPLLLSAAQPAWAQTDAARTSYNIAPGPLGTVLSQYAAASGVMLSFASSQTAGLNSPGLQGEYSLDEGFATLLSGSRLQVRQEGSSRFSLVSMPADSLALGAAEISGQTLGTTTEGTGSYTTGAVTIGKGAQKLKDIPQSVTVLTRQRMDDQNITTLTEALINTTGMTSTKSPGPGMFMFSRGFDIEALQYDGVPTPRNVYSLGSYLTESMVIYDRVEFLRGAAGLLQGANSPGGAVNLVRKRGQDKPTVTLTGKAGSWDRYGLQLDAGGPLNDEGTVRGRTVVDYQQGDSFVDYKWNWDQTVYGALDFDLSDSTTLGVGFNHHEGHYRPFFLGLVRYADGGDIDLPRSTYTGSTWNRGLNDQTSVYFDLEHRFNDDWKLKTAAFGMFESNEATYQYMVIGAQPDGSGPRYFDYATDYQSKNRGLDMYVDGKFEGLGFEHAVVLGANYSKYTSRGAYAARRVDPGNIFDIDHHRPDWDMDSIAASPGGSLNPSEYDVRQKGIYGTWRVKLLDPLTLILGGRTSWYDYEYTSLDPASSTKETGRVTPYAGLVYELTPDWSAYVSYADVFIPQTERSVSQGIIKPIEGTNYETGLKGELLDGRVNVSFALFRYDHKNRATQDTAGGFECDGWYCSRASGEVRSQGFEAEISGEVVTDLQLSAGYTYNTTKYLEDPENEGSIFSTWTPKHMLRLWANYKLPGDFDRVSVGAGVNASSHTPSQDGSYELPGLAIWNSRVAYQATDEIGLAMNLNNVFDKKYYIPSYNSASGGNYYGDPRNVMFTVKYTPQF</sequence>
<dbReference type="GO" id="GO:0009279">
    <property type="term" value="C:cell outer membrane"/>
    <property type="evidence" value="ECO:0007669"/>
    <property type="project" value="UniProtKB-SubCell"/>
</dbReference>
<evidence type="ECO:0000313" key="18">
    <source>
        <dbReference type="EMBL" id="GLK88252.1"/>
    </source>
</evidence>
<keyword evidence="5" id="KW-0410">Iron transport</keyword>
<gene>
    <name evidence="18" type="primary">pbuA_1</name>
    <name evidence="18" type="ORF">GCM10017655_13140</name>
</gene>
<keyword evidence="19" id="KW-1185">Reference proteome</keyword>
<dbReference type="InterPro" id="IPR010105">
    <property type="entry name" value="TonB_sidphr_rcpt"/>
</dbReference>
<keyword evidence="10 15" id="KW-0798">TonB box</keyword>
<dbReference type="NCBIfam" id="TIGR01783">
    <property type="entry name" value="TonB-siderophor"/>
    <property type="match status" value="1"/>
</dbReference>
<evidence type="ECO:0000256" key="12">
    <source>
        <dbReference type="ARBA" id="ARBA00023170"/>
    </source>
</evidence>
<protein>
    <submittedName>
        <fullName evidence="18">Ligand-gated channel</fullName>
    </submittedName>
</protein>
<dbReference type="Gene3D" id="3.55.50.30">
    <property type="match status" value="1"/>
</dbReference>
<keyword evidence="12" id="KW-0675">Receptor</keyword>
<dbReference type="InterPro" id="IPR011662">
    <property type="entry name" value="Secretin/TonB_short_N"/>
</dbReference>
<feature type="chain" id="PRO_5040859189" evidence="16">
    <location>
        <begin position="36"/>
        <end position="809"/>
    </location>
</feature>
<evidence type="ECO:0000259" key="17">
    <source>
        <dbReference type="SMART" id="SM00965"/>
    </source>
</evidence>
<evidence type="ECO:0000256" key="16">
    <source>
        <dbReference type="SAM" id="SignalP"/>
    </source>
</evidence>
<dbReference type="GO" id="GO:0015891">
    <property type="term" value="P:siderophore transport"/>
    <property type="evidence" value="ECO:0007669"/>
    <property type="project" value="InterPro"/>
</dbReference>
<evidence type="ECO:0000256" key="9">
    <source>
        <dbReference type="ARBA" id="ARBA00023065"/>
    </source>
</evidence>
<dbReference type="SUPFAM" id="SSF56935">
    <property type="entry name" value="Porins"/>
    <property type="match status" value="1"/>
</dbReference>
<evidence type="ECO:0000256" key="6">
    <source>
        <dbReference type="ARBA" id="ARBA00022692"/>
    </source>
</evidence>